<feature type="non-terminal residue" evidence="1">
    <location>
        <position position="56"/>
    </location>
</feature>
<comment type="caution">
    <text evidence="1">The sequence shown here is derived from an EMBL/GenBank/DDBJ whole genome shotgun (WGS) entry which is preliminary data.</text>
</comment>
<dbReference type="Proteomes" id="UP000681720">
    <property type="component" value="Unassembled WGS sequence"/>
</dbReference>
<accession>A0A8S2YT15</accession>
<dbReference type="EMBL" id="CAJOBJ010099659">
    <property type="protein sequence ID" value="CAF4581502.1"/>
    <property type="molecule type" value="Genomic_DNA"/>
</dbReference>
<evidence type="ECO:0000313" key="2">
    <source>
        <dbReference type="Proteomes" id="UP000681720"/>
    </source>
</evidence>
<protein>
    <submittedName>
        <fullName evidence="1">Uncharacterized protein</fullName>
    </submittedName>
</protein>
<proteinExistence type="predicted"/>
<sequence length="56" mass="5742">MSTSSTTTLTTTPPPPTTTTVSLWLGNTCSCMCCRTGSYCSPMNVGTTLALQCSSG</sequence>
<gene>
    <name evidence="1" type="ORF">GIL414_LOCUS38100</name>
</gene>
<reference evidence="1" key="1">
    <citation type="submission" date="2021-02" db="EMBL/GenBank/DDBJ databases">
        <authorList>
            <person name="Nowell W R."/>
        </authorList>
    </citation>
    <scope>NUCLEOTIDE SEQUENCE</scope>
</reference>
<evidence type="ECO:0000313" key="1">
    <source>
        <dbReference type="EMBL" id="CAF4581502.1"/>
    </source>
</evidence>
<organism evidence="1 2">
    <name type="scientific">Rotaria magnacalcarata</name>
    <dbReference type="NCBI Taxonomy" id="392030"/>
    <lineage>
        <taxon>Eukaryota</taxon>
        <taxon>Metazoa</taxon>
        <taxon>Spiralia</taxon>
        <taxon>Gnathifera</taxon>
        <taxon>Rotifera</taxon>
        <taxon>Eurotatoria</taxon>
        <taxon>Bdelloidea</taxon>
        <taxon>Philodinida</taxon>
        <taxon>Philodinidae</taxon>
        <taxon>Rotaria</taxon>
    </lineage>
</organism>
<name>A0A8S2YT15_9BILA</name>
<dbReference type="AlphaFoldDB" id="A0A8S2YT15"/>